<accession>A0A8K0IQ30</accession>
<protein>
    <submittedName>
        <fullName evidence="2">Uncharacterized protein</fullName>
    </submittedName>
</protein>
<dbReference type="Proteomes" id="UP000797356">
    <property type="component" value="Chromosome 11"/>
</dbReference>
<keyword evidence="1" id="KW-0812">Transmembrane</keyword>
<evidence type="ECO:0000256" key="1">
    <source>
        <dbReference type="SAM" id="Phobius"/>
    </source>
</evidence>
<keyword evidence="1" id="KW-1133">Transmembrane helix</keyword>
<proteinExistence type="predicted"/>
<reference evidence="2" key="2">
    <citation type="submission" date="2019-07" db="EMBL/GenBank/DDBJ databases">
        <authorList>
            <person name="Yang Y."/>
            <person name="Bocs S."/>
            <person name="Baudouin L."/>
        </authorList>
    </citation>
    <scope>NUCLEOTIDE SEQUENCE</scope>
    <source>
        <tissue evidence="2">Spear leaf of Hainan Tall coconut</tissue>
    </source>
</reference>
<organism evidence="2 3">
    <name type="scientific">Cocos nucifera</name>
    <name type="common">Coconut palm</name>
    <dbReference type="NCBI Taxonomy" id="13894"/>
    <lineage>
        <taxon>Eukaryota</taxon>
        <taxon>Viridiplantae</taxon>
        <taxon>Streptophyta</taxon>
        <taxon>Embryophyta</taxon>
        <taxon>Tracheophyta</taxon>
        <taxon>Spermatophyta</taxon>
        <taxon>Magnoliopsida</taxon>
        <taxon>Liliopsida</taxon>
        <taxon>Arecaceae</taxon>
        <taxon>Arecoideae</taxon>
        <taxon>Cocoseae</taxon>
        <taxon>Attaleinae</taxon>
        <taxon>Cocos</taxon>
    </lineage>
</organism>
<evidence type="ECO:0000313" key="2">
    <source>
        <dbReference type="EMBL" id="KAG1364020.1"/>
    </source>
</evidence>
<feature type="transmembrane region" description="Helical" evidence="1">
    <location>
        <begin position="40"/>
        <end position="58"/>
    </location>
</feature>
<reference evidence="2" key="1">
    <citation type="journal article" date="2017" name="Gigascience">
        <title>The genome draft of coconut (Cocos nucifera).</title>
        <authorList>
            <person name="Xiao Y."/>
            <person name="Xu P."/>
            <person name="Fan H."/>
            <person name="Baudouin L."/>
            <person name="Xia W."/>
            <person name="Bocs S."/>
            <person name="Xu J."/>
            <person name="Li Q."/>
            <person name="Guo A."/>
            <person name="Zhou L."/>
            <person name="Li J."/>
            <person name="Wu Y."/>
            <person name="Ma Z."/>
            <person name="Armero A."/>
            <person name="Issali A.E."/>
            <person name="Liu N."/>
            <person name="Peng M."/>
            <person name="Yang Y."/>
        </authorList>
    </citation>
    <scope>NUCLEOTIDE SEQUENCE</scope>
    <source>
        <tissue evidence="2">Spear leaf of Hainan Tall coconut</tissue>
    </source>
</reference>
<evidence type="ECO:0000313" key="3">
    <source>
        <dbReference type="Proteomes" id="UP000797356"/>
    </source>
</evidence>
<comment type="caution">
    <text evidence="2">The sequence shown here is derived from an EMBL/GenBank/DDBJ whole genome shotgun (WGS) entry which is preliminary data.</text>
</comment>
<dbReference type="AlphaFoldDB" id="A0A8K0IQ30"/>
<sequence>MVGDIDDPHGSSSSLESVLTETSVPWVHCLQLATTVEVKLLIHLAVPAVIVCMLNYVMSMSTQIFSGHLGNLELAATSVGNRGVPSEVHEGIHIG</sequence>
<keyword evidence="3" id="KW-1185">Reference proteome</keyword>
<name>A0A8K0IQ30_COCNU</name>
<gene>
    <name evidence="2" type="ORF">COCNU_11G008470</name>
</gene>
<keyword evidence="1" id="KW-0472">Membrane</keyword>
<dbReference type="OrthoDB" id="687273at2759"/>
<dbReference type="EMBL" id="CM017882">
    <property type="protein sequence ID" value="KAG1364020.1"/>
    <property type="molecule type" value="Genomic_DNA"/>
</dbReference>